<evidence type="ECO:0000313" key="2">
    <source>
        <dbReference type="Proteomes" id="UP000663722"/>
    </source>
</evidence>
<dbReference type="AlphaFoldDB" id="A0A975BVL3"/>
<organism evidence="1 2">
    <name type="scientific">Desulfonema magnum</name>
    <dbReference type="NCBI Taxonomy" id="45655"/>
    <lineage>
        <taxon>Bacteria</taxon>
        <taxon>Pseudomonadati</taxon>
        <taxon>Thermodesulfobacteriota</taxon>
        <taxon>Desulfobacteria</taxon>
        <taxon>Desulfobacterales</taxon>
        <taxon>Desulfococcaceae</taxon>
        <taxon>Desulfonema</taxon>
    </lineage>
</organism>
<dbReference type="RefSeq" id="WP_207679811.1">
    <property type="nucleotide sequence ID" value="NZ_CP061800.1"/>
</dbReference>
<protein>
    <submittedName>
        <fullName evidence="1">Uncharacterized protein</fullName>
    </submittedName>
</protein>
<evidence type="ECO:0000313" key="1">
    <source>
        <dbReference type="EMBL" id="QTA92453.1"/>
    </source>
</evidence>
<keyword evidence="2" id="KW-1185">Reference proteome</keyword>
<dbReference type="KEGG" id="dmm:dnm_085330"/>
<accession>A0A975BVL3</accession>
<dbReference type="Proteomes" id="UP000663722">
    <property type="component" value="Chromosome"/>
</dbReference>
<name>A0A975BVL3_9BACT</name>
<reference evidence="1" key="1">
    <citation type="journal article" date="2021" name="Microb. Physiol.">
        <title>Proteogenomic Insights into the Physiology of Marine, Sulfate-Reducing, Filamentous Desulfonema limicola and Desulfonema magnum.</title>
        <authorList>
            <person name="Schnaars V."/>
            <person name="Wohlbrand L."/>
            <person name="Scheve S."/>
            <person name="Hinrichs C."/>
            <person name="Reinhardt R."/>
            <person name="Rabus R."/>
        </authorList>
    </citation>
    <scope>NUCLEOTIDE SEQUENCE</scope>
    <source>
        <strain evidence="1">4be13</strain>
    </source>
</reference>
<proteinExistence type="predicted"/>
<sequence>MSNNDYQKEQLETLVEVSRHLETISLSEKQQLKAMTADYLSFRKDVESFQSEYFGEICTQKCYESKLSACCSREGIITFFADVVINVLLSEKQEIEALMTVLQKPNNGSKCVYLGQNGCMWHLKPIVCEMFLCDQAQKTVFGEKPGTETIWEELKQRKKQYTWPDRIVLFDTLEHYFLNAGYSSPLMYMHNSPGLLRVKKLAQIK</sequence>
<dbReference type="EMBL" id="CP061800">
    <property type="protein sequence ID" value="QTA92453.1"/>
    <property type="molecule type" value="Genomic_DNA"/>
</dbReference>
<gene>
    <name evidence="1" type="ORF">dnm_085330</name>
</gene>